<evidence type="ECO:0000256" key="3">
    <source>
        <dbReference type="ARBA" id="ARBA00022692"/>
    </source>
</evidence>
<feature type="transmembrane region" description="Helical" evidence="6">
    <location>
        <begin position="31"/>
        <end position="49"/>
    </location>
</feature>
<feature type="transmembrane region" description="Helical" evidence="6">
    <location>
        <begin position="537"/>
        <end position="555"/>
    </location>
</feature>
<feature type="transmembrane region" description="Helical" evidence="6">
    <location>
        <begin position="567"/>
        <end position="596"/>
    </location>
</feature>
<dbReference type="Proteomes" id="UP001214553">
    <property type="component" value="Chromosome"/>
</dbReference>
<accession>A0ABY8C6K3</accession>
<name>A0ABY8C6K3_9MICO</name>
<dbReference type="InterPro" id="IPR032694">
    <property type="entry name" value="CopC/D"/>
</dbReference>
<keyword evidence="9" id="KW-1185">Reference proteome</keyword>
<evidence type="ECO:0000313" key="9">
    <source>
        <dbReference type="Proteomes" id="UP001214553"/>
    </source>
</evidence>
<dbReference type="PANTHER" id="PTHR34820:SF4">
    <property type="entry name" value="INNER MEMBRANE PROTEIN YEBZ"/>
    <property type="match status" value="1"/>
</dbReference>
<comment type="subcellular location">
    <subcellularLocation>
        <location evidence="1">Cell membrane</location>
        <topology evidence="1">Multi-pass membrane protein</topology>
    </subcellularLocation>
</comment>
<feature type="transmembrane region" description="Helical" evidence="6">
    <location>
        <begin position="385"/>
        <end position="405"/>
    </location>
</feature>
<sequence length="686" mass="73558">MPVASPRRTDAPRGASAGEGSARVLRAAGPALLVVAAFVAALWALAYGGGAATLPLGDPGPVVRWGLPLVTMIVNLTAAGMCGTLVTALFGLKVGEKPFELALAVASLSAGVFTVASATTGFLTFVLTFNPTVGLDNTFGSQLGTWLTTTEAGITWLITTLAGAVLTILTYVVRGWTATLLVAILALASLVPMGTQGHSGDLASHNIAVTAMILHMIGAAVWVGGLVLLIVVRPLLDKDQMADLLGRYSTIAIIAFVVVAVSGVARAIVGLGGLDGLFTSGYGQLVLVKTAALVLLGLLGAVYRTRLISRVRRDAASRRRFWSFVVVELAIMGLASGVAVALARTPPPAGAQVPLSETPAEILTGAPLPPELTLARWFTQWEIDLLWALVCAFGAFFYLAGVRRLHRRGDKWPVQRTVFWLLGLALLAWVTCGPLNAYQDYLFSVHMMGHMLLTMAIPMLLVPGAPVTLALRAIDKRHDGTRGAREWIMWAVHSPYAKVITNPIVAAAIFAGSLWIFYFTDLLRWAMYDHLGHEWMIVHFLISGYLFVQSLVGIDPVPSRLPYAMRIVILILVMATHAFFGITIMMHSGLMVAEWFGSMGRTWGATPMADQYVGGGIAWSVGEIPTLILAVIVGIEWARNDEKVQKRRDRHADRTGDAELVAYNERLAAMADRDARAAEREARLGS</sequence>
<dbReference type="Pfam" id="PF09678">
    <property type="entry name" value="Caa3_CtaG"/>
    <property type="match status" value="1"/>
</dbReference>
<feature type="transmembrane region" description="Helical" evidence="6">
    <location>
        <begin position="176"/>
        <end position="195"/>
    </location>
</feature>
<dbReference type="PANTHER" id="PTHR34820">
    <property type="entry name" value="INNER MEMBRANE PROTEIN YEBZ"/>
    <property type="match status" value="1"/>
</dbReference>
<organism evidence="8 9">
    <name type="scientific">Microbacterium horticulturae</name>
    <dbReference type="NCBI Taxonomy" id="3028316"/>
    <lineage>
        <taxon>Bacteria</taxon>
        <taxon>Bacillati</taxon>
        <taxon>Actinomycetota</taxon>
        <taxon>Actinomycetes</taxon>
        <taxon>Micrococcales</taxon>
        <taxon>Microbacteriaceae</taxon>
        <taxon>Microbacterium</taxon>
    </lineage>
</organism>
<protein>
    <submittedName>
        <fullName evidence="8">Cytochrome c oxidase assembly protein</fullName>
    </submittedName>
</protein>
<dbReference type="Pfam" id="PF05425">
    <property type="entry name" value="CopD"/>
    <property type="match status" value="1"/>
</dbReference>
<evidence type="ECO:0000259" key="7">
    <source>
        <dbReference type="Pfam" id="PF05425"/>
    </source>
</evidence>
<dbReference type="InterPro" id="IPR019108">
    <property type="entry name" value="Caa3_assmbl_CtaG-rel"/>
</dbReference>
<evidence type="ECO:0000256" key="2">
    <source>
        <dbReference type="ARBA" id="ARBA00022475"/>
    </source>
</evidence>
<feature type="transmembrane region" description="Helical" evidence="6">
    <location>
        <begin position="102"/>
        <end position="126"/>
    </location>
</feature>
<reference evidence="8 9" key="1">
    <citation type="submission" date="2023-03" db="EMBL/GenBank/DDBJ databases">
        <title>Genome sequence of Microbacterium sp. KACC 23027.</title>
        <authorList>
            <person name="Kim S."/>
            <person name="Heo J."/>
            <person name="Kwon S.-W."/>
        </authorList>
    </citation>
    <scope>NUCLEOTIDE SEQUENCE [LARGE SCALE GENOMIC DNA]</scope>
    <source>
        <strain evidence="8 9">KACC 23027</strain>
    </source>
</reference>
<feature type="transmembrane region" description="Helical" evidence="6">
    <location>
        <begin position="244"/>
        <end position="269"/>
    </location>
</feature>
<evidence type="ECO:0000256" key="4">
    <source>
        <dbReference type="ARBA" id="ARBA00022989"/>
    </source>
</evidence>
<feature type="transmembrane region" description="Helical" evidence="6">
    <location>
        <begin position="69"/>
        <end position="90"/>
    </location>
</feature>
<feature type="transmembrane region" description="Helical" evidence="6">
    <location>
        <begin position="146"/>
        <end position="169"/>
    </location>
</feature>
<keyword evidence="5 6" id="KW-0472">Membrane</keyword>
<evidence type="ECO:0000313" key="8">
    <source>
        <dbReference type="EMBL" id="WEG10726.1"/>
    </source>
</evidence>
<keyword evidence="2" id="KW-1003">Cell membrane</keyword>
<keyword evidence="3 6" id="KW-0812">Transmembrane</keyword>
<feature type="transmembrane region" description="Helical" evidence="6">
    <location>
        <begin position="450"/>
        <end position="474"/>
    </location>
</feature>
<feature type="transmembrane region" description="Helical" evidence="6">
    <location>
        <begin position="495"/>
        <end position="517"/>
    </location>
</feature>
<evidence type="ECO:0000256" key="6">
    <source>
        <dbReference type="SAM" id="Phobius"/>
    </source>
</evidence>
<feature type="transmembrane region" description="Helical" evidence="6">
    <location>
        <begin position="616"/>
        <end position="638"/>
    </location>
</feature>
<feature type="domain" description="Copper resistance protein D" evidence="7">
    <location>
        <begin position="244"/>
        <end position="342"/>
    </location>
</feature>
<feature type="transmembrane region" description="Helical" evidence="6">
    <location>
        <begin position="417"/>
        <end position="438"/>
    </location>
</feature>
<dbReference type="EMBL" id="CP119108">
    <property type="protein sequence ID" value="WEG10726.1"/>
    <property type="molecule type" value="Genomic_DNA"/>
</dbReference>
<feature type="transmembrane region" description="Helical" evidence="6">
    <location>
        <begin position="281"/>
        <end position="301"/>
    </location>
</feature>
<evidence type="ECO:0000256" key="1">
    <source>
        <dbReference type="ARBA" id="ARBA00004651"/>
    </source>
</evidence>
<gene>
    <name evidence="8" type="ORF">PU630_15970</name>
</gene>
<feature type="transmembrane region" description="Helical" evidence="6">
    <location>
        <begin position="321"/>
        <end position="343"/>
    </location>
</feature>
<dbReference type="InterPro" id="IPR008457">
    <property type="entry name" value="Cu-R_CopD_dom"/>
</dbReference>
<evidence type="ECO:0000256" key="5">
    <source>
        <dbReference type="ARBA" id="ARBA00023136"/>
    </source>
</evidence>
<proteinExistence type="predicted"/>
<feature type="transmembrane region" description="Helical" evidence="6">
    <location>
        <begin position="207"/>
        <end position="232"/>
    </location>
</feature>
<keyword evidence="4 6" id="KW-1133">Transmembrane helix</keyword>